<feature type="transmembrane region" description="Helical" evidence="12">
    <location>
        <begin position="192"/>
        <end position="209"/>
    </location>
</feature>
<feature type="transmembrane region" description="Helical" evidence="12">
    <location>
        <begin position="291"/>
        <end position="308"/>
    </location>
</feature>
<dbReference type="OrthoDB" id="431225at2759"/>
<feature type="domain" description="Cytochrome b561" evidence="14">
    <location>
        <begin position="284"/>
        <end position="491"/>
    </location>
</feature>
<evidence type="ECO:0000256" key="8">
    <source>
        <dbReference type="ARBA" id="ARBA00022989"/>
    </source>
</evidence>
<feature type="transmembrane region" description="Helical" evidence="12">
    <location>
        <begin position="398"/>
        <end position="421"/>
    </location>
</feature>
<evidence type="ECO:0000256" key="12">
    <source>
        <dbReference type="SAM" id="Phobius"/>
    </source>
</evidence>
<evidence type="ECO:0000256" key="3">
    <source>
        <dbReference type="ARBA" id="ARBA00022448"/>
    </source>
</evidence>
<keyword evidence="16" id="KW-1185">Reference proteome</keyword>
<evidence type="ECO:0000256" key="6">
    <source>
        <dbReference type="ARBA" id="ARBA00022723"/>
    </source>
</evidence>
<dbReference type="PROSITE" id="PS50939">
    <property type="entry name" value="CYTOCHROME_B561"/>
    <property type="match status" value="1"/>
</dbReference>
<evidence type="ECO:0000256" key="2">
    <source>
        <dbReference type="ARBA" id="ARBA00004141"/>
    </source>
</evidence>
<keyword evidence="7" id="KW-0249">Electron transport</keyword>
<keyword evidence="5 12" id="KW-0812">Transmembrane</keyword>
<keyword evidence="3" id="KW-0813">Transport</keyword>
<evidence type="ECO:0000256" key="11">
    <source>
        <dbReference type="SAM" id="MobiDB-lite"/>
    </source>
</evidence>
<dbReference type="InterPro" id="IPR001478">
    <property type="entry name" value="PDZ"/>
</dbReference>
<dbReference type="Gene3D" id="2.30.42.10">
    <property type="match status" value="1"/>
</dbReference>
<dbReference type="AlphaFoldDB" id="A0A812UUD7"/>
<keyword evidence="4" id="KW-0349">Heme</keyword>
<dbReference type="InterPro" id="IPR045150">
    <property type="entry name" value="CYB561D1/2"/>
</dbReference>
<dbReference type="EMBL" id="CAJNDS010002793">
    <property type="protein sequence ID" value="CAE7599487.1"/>
    <property type="molecule type" value="Genomic_DNA"/>
</dbReference>
<proteinExistence type="predicted"/>
<dbReference type="Pfam" id="PF03188">
    <property type="entry name" value="Cytochrom_B561"/>
    <property type="match status" value="1"/>
</dbReference>
<evidence type="ECO:0000256" key="1">
    <source>
        <dbReference type="ARBA" id="ARBA00001970"/>
    </source>
</evidence>
<keyword evidence="8 12" id="KW-1133">Transmembrane helix</keyword>
<dbReference type="GO" id="GO:0046872">
    <property type="term" value="F:metal ion binding"/>
    <property type="evidence" value="ECO:0007669"/>
    <property type="project" value="UniProtKB-KW"/>
</dbReference>
<comment type="caution">
    <text evidence="15">The sequence shown here is derived from an EMBL/GenBank/DDBJ whole genome shotgun (WGS) entry which is preliminary data.</text>
</comment>
<feature type="transmembrane region" description="Helical" evidence="12">
    <location>
        <begin position="37"/>
        <end position="70"/>
    </location>
</feature>
<comment type="subcellular location">
    <subcellularLocation>
        <location evidence="2">Membrane</location>
        <topology evidence="2">Multi-pass membrane protein</topology>
    </subcellularLocation>
</comment>
<dbReference type="InterPro" id="IPR036034">
    <property type="entry name" value="PDZ_sf"/>
</dbReference>
<keyword evidence="10 12" id="KW-0472">Membrane</keyword>
<feature type="transmembrane region" description="Helical" evidence="12">
    <location>
        <begin position="107"/>
        <end position="124"/>
    </location>
</feature>
<organism evidence="15 16">
    <name type="scientific">Symbiodinium natans</name>
    <dbReference type="NCBI Taxonomy" id="878477"/>
    <lineage>
        <taxon>Eukaryota</taxon>
        <taxon>Sar</taxon>
        <taxon>Alveolata</taxon>
        <taxon>Dinophyceae</taxon>
        <taxon>Suessiales</taxon>
        <taxon>Symbiodiniaceae</taxon>
        <taxon>Symbiodinium</taxon>
    </lineage>
</organism>
<sequence>MTRANVPDWIVRHVEEQLGVVQHFFAAWLDSAEQGKLSIGLALLGTCLTLRGFVLVKPTFVVSLSLALAVHVQEVAATQQSGTAGGICAVLVAACSCVLAHRLYPVALFLVGASAGGLGTILLCQSLNLEHASKELLAISILVAVPGGLLLKEFRLTGWRFLTPAAGAYLLATSCQYWEGSRATWSAASSPSLLFITIWGLATLLGWYCQLIGPAFGEDPCSLPAPVSCSLLRFHDKFPFLLDDEGPLLARPSADSRAFLSEPFLRGARGAEPDAAAWPGFRRGWSRAPKLLVGFSVVIVLLLNSFLISQPLLVLGHAVLMSLAFLPLTTAGLLSYKSESCFRSRSGVMESLLRHAAHATLGMLVLLCALLGCLSMYWKKLLSSEHGSSPTWSGGLHALVGYATLLLLLICSCSGAAKLLAAQKGDRQQDVAPYHALLGKLIYTLAVFNQVQGFFLPGLLPLGMALLLTVLVMTFVMALLAFLCCPSSSSVPAAPFEKAAPAEDGVRHVQLLGRLGDAVARAVPSGRRRKRARQEWDAVVEAFETQDAANMVSLCFLRWHRFAQSAHIAKAHAELQSSDNLVHFLSSTLLGEMSQTRERVRKSHLTWCPATRAMLPGRPSVRDHGEKELMVEESVDSLGFGFVDLPPTKYAPVVIKTVKKDSWAADAGILAGSELLELNGQEAGRMSADDFRATLKQRPLRVRLAPPMAEAWKQVANFQQQVVALSLHKVHLQQALKDESDRVKKELGICTATEKSNSLQHKAQRIKDMAQRDQERQTMEERLAALQAELDMRNGELEALRRLDAKQAGVQSEASSGPLAEAADSKAGDEANLSRRLADLERENAQLQETKAALDADHEALKQEKLRIANERSDLEALRAQLEAKASAQDQREAELERKEASVREELERLESLAVLEVVEEELSKARASLLSAQPSLRQLLEAEVEDETQSASSSSPRSPRRPSSSPSRSSQRLSQTSTRMSLARQSLTAARLSQLRAAAPPVQETADEDSDEMF</sequence>
<dbReference type="Gene3D" id="1.20.120.1770">
    <property type="match status" value="1"/>
</dbReference>
<feature type="transmembrane region" description="Helical" evidence="12">
    <location>
        <begin position="82"/>
        <end position="101"/>
    </location>
</feature>
<dbReference type="GO" id="GO:0016020">
    <property type="term" value="C:membrane"/>
    <property type="evidence" value="ECO:0007669"/>
    <property type="project" value="UniProtKB-SubCell"/>
</dbReference>
<evidence type="ECO:0008006" key="17">
    <source>
        <dbReference type="Google" id="ProtNLM"/>
    </source>
</evidence>
<keyword evidence="6" id="KW-0479">Metal-binding</keyword>
<feature type="region of interest" description="Disordered" evidence="11">
    <location>
        <begin position="808"/>
        <end position="830"/>
    </location>
</feature>
<dbReference type="SUPFAM" id="SSF50156">
    <property type="entry name" value="PDZ domain-like"/>
    <property type="match status" value="1"/>
</dbReference>
<dbReference type="SMART" id="SM00665">
    <property type="entry name" value="B561"/>
    <property type="match status" value="1"/>
</dbReference>
<evidence type="ECO:0000256" key="10">
    <source>
        <dbReference type="ARBA" id="ARBA00023136"/>
    </source>
</evidence>
<name>A0A812UUD7_9DINO</name>
<evidence type="ECO:0000256" key="7">
    <source>
        <dbReference type="ARBA" id="ARBA00022982"/>
    </source>
</evidence>
<accession>A0A812UUD7</accession>
<reference evidence="15" key="1">
    <citation type="submission" date="2021-02" db="EMBL/GenBank/DDBJ databases">
        <authorList>
            <person name="Dougan E. K."/>
            <person name="Rhodes N."/>
            <person name="Thang M."/>
            <person name="Chan C."/>
        </authorList>
    </citation>
    <scope>NUCLEOTIDE SEQUENCE</scope>
</reference>
<evidence type="ECO:0000313" key="16">
    <source>
        <dbReference type="Proteomes" id="UP000604046"/>
    </source>
</evidence>
<evidence type="ECO:0000259" key="13">
    <source>
        <dbReference type="PROSITE" id="PS50106"/>
    </source>
</evidence>
<keyword evidence="9" id="KW-0408">Iron</keyword>
<gene>
    <name evidence="15" type="ORF">SNAT2548_LOCUS34111</name>
</gene>
<dbReference type="PANTHER" id="PTHR15422">
    <property type="entry name" value="OS05G0565100 PROTEIN"/>
    <property type="match status" value="1"/>
</dbReference>
<dbReference type="PANTHER" id="PTHR15422:SF45">
    <property type="entry name" value="CYTOCHROME B561 DOMAIN-CONTAINING PROTEIN"/>
    <property type="match status" value="1"/>
</dbReference>
<feature type="region of interest" description="Disordered" evidence="11">
    <location>
        <begin position="941"/>
        <end position="1015"/>
    </location>
</feature>
<dbReference type="PROSITE" id="PS50106">
    <property type="entry name" value="PDZ"/>
    <property type="match status" value="1"/>
</dbReference>
<evidence type="ECO:0000259" key="14">
    <source>
        <dbReference type="PROSITE" id="PS50939"/>
    </source>
</evidence>
<evidence type="ECO:0000256" key="5">
    <source>
        <dbReference type="ARBA" id="ARBA00022692"/>
    </source>
</evidence>
<feature type="transmembrane region" description="Helical" evidence="12">
    <location>
        <begin position="459"/>
        <end position="483"/>
    </location>
</feature>
<comment type="cofactor">
    <cofactor evidence="1">
        <name>heme b</name>
        <dbReference type="ChEBI" id="CHEBI:60344"/>
    </cofactor>
</comment>
<feature type="domain" description="PDZ" evidence="13">
    <location>
        <begin position="628"/>
        <end position="704"/>
    </location>
</feature>
<evidence type="ECO:0000256" key="9">
    <source>
        <dbReference type="ARBA" id="ARBA00023004"/>
    </source>
</evidence>
<feature type="transmembrane region" description="Helical" evidence="12">
    <location>
        <begin position="356"/>
        <end position="378"/>
    </location>
</feature>
<feature type="compositionally biased region" description="Low complexity" evidence="11">
    <location>
        <begin position="950"/>
        <end position="982"/>
    </location>
</feature>
<dbReference type="InterPro" id="IPR006593">
    <property type="entry name" value="Cyt_b561/ferric_Rdtase_TM"/>
</dbReference>
<dbReference type="GO" id="GO:0140575">
    <property type="term" value="F:transmembrane monodehydroascorbate reductase activity"/>
    <property type="evidence" value="ECO:0007669"/>
    <property type="project" value="InterPro"/>
</dbReference>
<dbReference type="SMART" id="SM00228">
    <property type="entry name" value="PDZ"/>
    <property type="match status" value="1"/>
</dbReference>
<feature type="compositionally biased region" description="Acidic residues" evidence="11">
    <location>
        <begin position="1006"/>
        <end position="1015"/>
    </location>
</feature>
<evidence type="ECO:0000313" key="15">
    <source>
        <dbReference type="EMBL" id="CAE7599487.1"/>
    </source>
</evidence>
<protein>
    <recommendedName>
        <fullName evidence="17">PDZ domain-containing protein</fullName>
    </recommendedName>
</protein>
<evidence type="ECO:0000256" key="4">
    <source>
        <dbReference type="ARBA" id="ARBA00022617"/>
    </source>
</evidence>
<feature type="transmembrane region" description="Helical" evidence="12">
    <location>
        <begin position="314"/>
        <end position="336"/>
    </location>
</feature>
<dbReference type="Proteomes" id="UP000604046">
    <property type="component" value="Unassembled WGS sequence"/>
</dbReference>